<dbReference type="Proteomes" id="UP000628710">
    <property type="component" value="Unassembled WGS sequence"/>
</dbReference>
<accession>A0A934JLM5</accession>
<sequence>MTLISSFFVAVYSTTQCSLFDSHKVPIASGLLPPGDALVPDASRIEAMQNRLFSEQNERIKNVVVVVPDDWLSISEHEVDHLIPPKLAPLVALTYAVEDAFAPPENLRFSYRQKVVQGQHTRLMVFTCTGEQADLFCSPFKQRGMSCLLVPHKQWLNAQREKKPWRWFVQQSLQAYQPEKEKRQEFRRLIACLASISLLVNLIAYLCFDSWNKQSRDVLFERQQIMVTQSSWSSNDSLHSASDIALKLTQGLPISVRLNSVEGNALTAVVMLTLAEDDAALLLDSWREKQPEWQWKMERLSSDEPLSGGQEEVVDVAISISKN</sequence>
<dbReference type="RefSeq" id="WP_199468470.1">
    <property type="nucleotide sequence ID" value="NZ_JAEMNX010000010.1"/>
</dbReference>
<organism evidence="1 2">
    <name type="scientific">Marinomonas transparens</name>
    <dbReference type="NCBI Taxonomy" id="2795388"/>
    <lineage>
        <taxon>Bacteria</taxon>
        <taxon>Pseudomonadati</taxon>
        <taxon>Pseudomonadota</taxon>
        <taxon>Gammaproteobacteria</taxon>
        <taxon>Oceanospirillales</taxon>
        <taxon>Oceanospirillaceae</taxon>
        <taxon>Marinomonas</taxon>
    </lineage>
</organism>
<proteinExistence type="predicted"/>
<dbReference type="EMBL" id="JAEMNX010000010">
    <property type="protein sequence ID" value="MBJ7538081.1"/>
    <property type="molecule type" value="Genomic_DNA"/>
</dbReference>
<protein>
    <submittedName>
        <fullName evidence="1">Uncharacterized protein</fullName>
    </submittedName>
</protein>
<dbReference type="AlphaFoldDB" id="A0A934JLM5"/>
<name>A0A934JLM5_9GAMM</name>
<keyword evidence="2" id="KW-1185">Reference proteome</keyword>
<evidence type="ECO:0000313" key="2">
    <source>
        <dbReference type="Proteomes" id="UP000628710"/>
    </source>
</evidence>
<reference evidence="1" key="1">
    <citation type="submission" date="2020-12" db="EMBL/GenBank/DDBJ databases">
        <title>Marinomonas arctica sp. nov., a psychrotolerant bacterium isolated from the Arctic.</title>
        <authorList>
            <person name="Zhang Y."/>
        </authorList>
    </citation>
    <scope>NUCLEOTIDE SEQUENCE</scope>
    <source>
        <strain evidence="1">C1424</strain>
    </source>
</reference>
<comment type="caution">
    <text evidence="1">The sequence shown here is derived from an EMBL/GenBank/DDBJ whole genome shotgun (WGS) entry which is preliminary data.</text>
</comment>
<evidence type="ECO:0000313" key="1">
    <source>
        <dbReference type="EMBL" id="MBJ7538081.1"/>
    </source>
</evidence>
<gene>
    <name evidence="1" type="ORF">I8J31_10385</name>
</gene>